<feature type="chain" id="PRO_5033671884" evidence="5">
    <location>
        <begin position="22"/>
        <end position="772"/>
    </location>
</feature>
<dbReference type="PANTHER" id="PTHR43903">
    <property type="entry name" value="NEUROLIGIN"/>
    <property type="match status" value="1"/>
</dbReference>
<dbReference type="SUPFAM" id="SSF53474">
    <property type="entry name" value="alpha/beta-Hydrolases"/>
    <property type="match status" value="1"/>
</dbReference>
<dbReference type="InterPro" id="IPR051093">
    <property type="entry name" value="Neuroligin/BSAL"/>
</dbReference>
<dbReference type="Pfam" id="PF00135">
    <property type="entry name" value="COesterase"/>
    <property type="match status" value="1"/>
</dbReference>
<evidence type="ECO:0000256" key="4">
    <source>
        <dbReference type="SAM" id="MobiDB-lite"/>
    </source>
</evidence>
<dbReference type="EMBL" id="HBUF01342643">
    <property type="protein sequence ID" value="CAG6705688.1"/>
    <property type="molecule type" value="Transcribed_RNA"/>
</dbReference>
<comment type="similarity">
    <text evidence="1">Belongs to the type-B carboxylesterase/lipase family.</text>
</comment>
<sequence length="772" mass="83242">MNLFKETVVVSLCLCLALCLSSPTLSRVKRIVGGHPADPPPAANLNNAAQTGGGWGQIEDKPVVFVDDDVQQARIYGAVEKRDTQGKQQDEGGEKMYYSFRGIPYAEPPLSVNRFQRPIRKYLEGDVEASKNGNPCVQPSPDGKGVEGDEDCLTLNVYTPKIPSANGAQGELLPVIFWIHGGGYRRGSGLQYDPSDLVMKNTVVVTVQYRLGSLGFLSSEQKDLPGNVGLFDISSALYWTHHYIEGFGGNKSRITVAGQGSGASAAMMLSLNNLTSEWVHGIVAMSGSAISPFAVDSHPSQTYSNITKKSTLCSDKTGVEMVKCMQELGAEDIVKSDSECEEANINNGGFIAGLGEVLTPGPVVEGGNDQWSLPNALEYPVMELITSPSRVGNIPMMTGVTKEETGTGVKGGFKLDILSNLQQSANFINEIMPNKLLSVNSGLLPNQQIAETLKSLFLNPEYLSGLSKSIEGIQEDVNKIVQLTTDALFNLPMFLTSKVWSTTGKTFMYNFDFKPKKSTASHFLAGLPLIRGSEKLESAEISHGEDLIYLFDAKSLDGNSKVHKISEPDDLAMRDRFTSLVAEFARTGTPQLPNSNIKWAPFSAQNSEFLVLSKQPRMETDFRKCQMALWEAFSEVLNSQKCQLLNLQKLLGSQKGLLGGLTGFNNAGKRVQDIQRIRGSLTGGLTGGNINKVIDPLGLGGTAGNNNARPPINQIVDPLGLARPRPTQQNNVQPQQQPSLLGGNRGQNQKPSLVRPLGGLGGNSRPQGGLLG</sequence>
<dbReference type="EMBL" id="HBUF01342642">
    <property type="protein sequence ID" value="CAG6705687.1"/>
    <property type="molecule type" value="Transcribed_RNA"/>
</dbReference>
<evidence type="ECO:0000313" key="7">
    <source>
        <dbReference type="EMBL" id="CAG6682007.1"/>
    </source>
</evidence>
<feature type="signal peptide" evidence="5">
    <location>
        <begin position="1"/>
        <end position="21"/>
    </location>
</feature>
<dbReference type="InterPro" id="IPR002018">
    <property type="entry name" value="CarbesteraseB"/>
</dbReference>
<feature type="domain" description="Carboxylesterase type B" evidence="6">
    <location>
        <begin position="85"/>
        <end position="630"/>
    </location>
</feature>
<evidence type="ECO:0000256" key="1">
    <source>
        <dbReference type="ARBA" id="ARBA00005964"/>
    </source>
</evidence>
<dbReference type="EMBL" id="HBUF01257633">
    <property type="protein sequence ID" value="CAG6682007.1"/>
    <property type="molecule type" value="Transcribed_RNA"/>
</dbReference>
<keyword evidence="3" id="KW-0325">Glycoprotein</keyword>
<dbReference type="EMBL" id="HBUF01023529">
    <property type="protein sequence ID" value="CAG6612010.1"/>
    <property type="molecule type" value="Transcribed_RNA"/>
</dbReference>
<keyword evidence="2 5" id="KW-0732">Signal</keyword>
<evidence type="ECO:0000256" key="2">
    <source>
        <dbReference type="ARBA" id="ARBA00022729"/>
    </source>
</evidence>
<dbReference type="Gene3D" id="3.40.50.1820">
    <property type="entry name" value="alpha/beta hydrolase"/>
    <property type="match status" value="1"/>
</dbReference>
<name>A0A8D8X364_9HEMI</name>
<dbReference type="EMBL" id="HBUF01023524">
    <property type="protein sequence ID" value="CAG6611997.1"/>
    <property type="molecule type" value="Transcribed_RNA"/>
</dbReference>
<evidence type="ECO:0000256" key="3">
    <source>
        <dbReference type="ARBA" id="ARBA00023180"/>
    </source>
</evidence>
<protein>
    <submittedName>
        <fullName evidence="7">Venom carboxylesterase-6</fullName>
    </submittedName>
</protein>
<dbReference type="PROSITE" id="PS00941">
    <property type="entry name" value="CARBOXYLESTERASE_B_2"/>
    <property type="match status" value="1"/>
</dbReference>
<dbReference type="InterPro" id="IPR019819">
    <property type="entry name" value="Carboxylesterase_B_CS"/>
</dbReference>
<dbReference type="AlphaFoldDB" id="A0A8D8X364"/>
<dbReference type="EMBL" id="HBUF01257628">
    <property type="protein sequence ID" value="CAG6681984.1"/>
    <property type="molecule type" value="Transcribed_RNA"/>
</dbReference>
<accession>A0A8D8X364</accession>
<organism evidence="7">
    <name type="scientific">Cacopsylla melanoneura</name>
    <dbReference type="NCBI Taxonomy" id="428564"/>
    <lineage>
        <taxon>Eukaryota</taxon>
        <taxon>Metazoa</taxon>
        <taxon>Ecdysozoa</taxon>
        <taxon>Arthropoda</taxon>
        <taxon>Hexapoda</taxon>
        <taxon>Insecta</taxon>
        <taxon>Pterygota</taxon>
        <taxon>Neoptera</taxon>
        <taxon>Paraneoptera</taxon>
        <taxon>Hemiptera</taxon>
        <taxon>Sternorrhyncha</taxon>
        <taxon>Psylloidea</taxon>
        <taxon>Psyllidae</taxon>
        <taxon>Psyllinae</taxon>
        <taxon>Cacopsylla</taxon>
    </lineage>
</organism>
<evidence type="ECO:0000259" key="6">
    <source>
        <dbReference type="Pfam" id="PF00135"/>
    </source>
</evidence>
<dbReference type="EMBL" id="HBUF01023525">
    <property type="protein sequence ID" value="CAG6612000.1"/>
    <property type="molecule type" value="Transcribed_RNA"/>
</dbReference>
<feature type="region of interest" description="Disordered" evidence="4">
    <location>
        <begin position="702"/>
        <end position="772"/>
    </location>
</feature>
<reference evidence="7" key="1">
    <citation type="submission" date="2021-05" db="EMBL/GenBank/DDBJ databases">
        <authorList>
            <person name="Alioto T."/>
            <person name="Alioto T."/>
            <person name="Gomez Garrido J."/>
        </authorList>
    </citation>
    <scope>NUCLEOTIDE SEQUENCE</scope>
</reference>
<dbReference type="InterPro" id="IPR029058">
    <property type="entry name" value="AB_hydrolase_fold"/>
</dbReference>
<feature type="compositionally biased region" description="Low complexity" evidence="4">
    <location>
        <begin position="723"/>
        <end position="738"/>
    </location>
</feature>
<evidence type="ECO:0000256" key="5">
    <source>
        <dbReference type="SAM" id="SignalP"/>
    </source>
</evidence>
<dbReference type="EMBL" id="HBUF01342641">
    <property type="protein sequence ID" value="CAG6705686.1"/>
    <property type="molecule type" value="Transcribed_RNA"/>
</dbReference>
<dbReference type="EMBL" id="HBUF01342644">
    <property type="protein sequence ID" value="CAG6705689.1"/>
    <property type="molecule type" value="Transcribed_RNA"/>
</dbReference>
<proteinExistence type="inferred from homology"/>